<dbReference type="InterPro" id="IPR011990">
    <property type="entry name" value="TPR-like_helical_dom_sf"/>
</dbReference>
<proteinExistence type="predicted"/>
<dbReference type="EMBL" id="JACHHG010000006">
    <property type="protein sequence ID" value="MBB6098507.1"/>
    <property type="molecule type" value="Genomic_DNA"/>
</dbReference>
<dbReference type="Pfam" id="PF07721">
    <property type="entry name" value="TPR_4"/>
    <property type="match status" value="1"/>
</dbReference>
<dbReference type="Pfam" id="PF00990">
    <property type="entry name" value="GGDEF"/>
    <property type="match status" value="1"/>
</dbReference>
<dbReference type="InterPro" id="IPR000160">
    <property type="entry name" value="GGDEF_dom"/>
</dbReference>
<organism evidence="4 5">
    <name type="scientific">Deinobacterium chartae</name>
    <dbReference type="NCBI Taxonomy" id="521158"/>
    <lineage>
        <taxon>Bacteria</taxon>
        <taxon>Thermotogati</taxon>
        <taxon>Deinococcota</taxon>
        <taxon>Deinococci</taxon>
        <taxon>Deinococcales</taxon>
        <taxon>Deinococcaceae</taxon>
        <taxon>Deinobacterium</taxon>
    </lineage>
</organism>
<name>A0A841HYN5_9DEIO</name>
<dbReference type="RefSeq" id="WP_183986985.1">
    <property type="nucleotide sequence ID" value="NZ_JACHHG010000006.1"/>
</dbReference>
<dbReference type="GO" id="GO:0042802">
    <property type="term" value="F:identical protein binding"/>
    <property type="evidence" value="ECO:0007669"/>
    <property type="project" value="InterPro"/>
</dbReference>
<dbReference type="InterPro" id="IPR029787">
    <property type="entry name" value="Nucleotide_cyclase"/>
</dbReference>
<dbReference type="GO" id="GO:0052621">
    <property type="term" value="F:diguanylate cyclase activity"/>
    <property type="evidence" value="ECO:0007669"/>
    <property type="project" value="TreeGrafter"/>
</dbReference>
<dbReference type="PANTHER" id="PTHR45138">
    <property type="entry name" value="REGULATORY COMPONENTS OF SENSORY TRANSDUCTION SYSTEM"/>
    <property type="match status" value="1"/>
</dbReference>
<dbReference type="InterPro" id="IPR019734">
    <property type="entry name" value="TPR_rpt"/>
</dbReference>
<dbReference type="SMART" id="SM00028">
    <property type="entry name" value="TPR"/>
    <property type="match status" value="7"/>
</dbReference>
<evidence type="ECO:0000256" key="2">
    <source>
        <dbReference type="SAM" id="Coils"/>
    </source>
</evidence>
<dbReference type="InterPro" id="IPR011717">
    <property type="entry name" value="TPR-4"/>
</dbReference>
<evidence type="ECO:0000256" key="1">
    <source>
        <dbReference type="PROSITE-ProRule" id="PRU00339"/>
    </source>
</evidence>
<feature type="domain" description="GGDEF" evidence="3">
    <location>
        <begin position="467"/>
        <end position="599"/>
    </location>
</feature>
<dbReference type="Pfam" id="PF13424">
    <property type="entry name" value="TPR_12"/>
    <property type="match status" value="2"/>
</dbReference>
<dbReference type="NCBIfam" id="TIGR00254">
    <property type="entry name" value="GGDEF"/>
    <property type="match status" value="1"/>
</dbReference>
<dbReference type="Proteomes" id="UP000569951">
    <property type="component" value="Unassembled WGS sequence"/>
</dbReference>
<reference evidence="4 5" key="1">
    <citation type="submission" date="2020-08" db="EMBL/GenBank/DDBJ databases">
        <title>Genomic Encyclopedia of Type Strains, Phase IV (KMG-IV): sequencing the most valuable type-strain genomes for metagenomic binning, comparative biology and taxonomic classification.</title>
        <authorList>
            <person name="Goeker M."/>
        </authorList>
    </citation>
    <scope>NUCLEOTIDE SEQUENCE [LARGE SCALE GENOMIC DNA]</scope>
    <source>
        <strain evidence="4 5">DSM 21458</strain>
    </source>
</reference>
<keyword evidence="2" id="KW-0175">Coiled coil</keyword>
<evidence type="ECO:0000313" key="5">
    <source>
        <dbReference type="Proteomes" id="UP000569951"/>
    </source>
</evidence>
<comment type="caution">
    <text evidence="4">The sequence shown here is derived from an EMBL/GenBank/DDBJ whole genome shotgun (WGS) entry which is preliminary data.</text>
</comment>
<gene>
    <name evidence="4" type="ORF">HNR42_001941</name>
</gene>
<feature type="repeat" description="TPR" evidence="1">
    <location>
        <begin position="179"/>
        <end position="212"/>
    </location>
</feature>
<keyword evidence="5" id="KW-1185">Reference proteome</keyword>
<dbReference type="FunFam" id="3.30.70.270:FF:000001">
    <property type="entry name" value="Diguanylate cyclase domain protein"/>
    <property type="match status" value="1"/>
</dbReference>
<dbReference type="InterPro" id="IPR043128">
    <property type="entry name" value="Rev_trsase/Diguanyl_cyclase"/>
</dbReference>
<dbReference type="SUPFAM" id="SSF48452">
    <property type="entry name" value="TPR-like"/>
    <property type="match status" value="2"/>
</dbReference>
<dbReference type="InterPro" id="IPR050469">
    <property type="entry name" value="Diguanylate_Cyclase"/>
</dbReference>
<sequence>MFDSQAPDPAPVSQNVSERIDALNAAARELTGKDPKRQQQLAQQALELACSLPDVRRTAESELNLGTALWQQGHYAQAAEHYSAALARFQTLGDLRGQARCVGNLGNIRYAQAQLDQALSHYFEALHLARELEDRNFERRALNNIGSIHEDLGDYPLALQYRLRALQLKGAANDEPGIVSALINLGNVHTRLEQYTEALACYRQAGEMARGLGNRRSEMLSLLNSGSVCVALGHAEQARELLEAALKLAQEQGASPTEVRVRTERMRLEPGDAPSLEADYRAALEVAARTDSPEALATLHHGYAQAQLRAGRPQAAQLALEACLELAQRHRLRTVERDALQELAQACEQTGDLARALEYYRRFHALDRELLGELQQRRAQVLQVQHQVESLRVSAEAERQRNAELQRVNAELEQANAALLAVDRERRELIERLAWQAHHDELTGLPNRHAFWQAFRAAYDRLRAEGRPLSVALVDVDHFKRINDRFSHAVGDRVLQRMAQLLREHCGAENQVSRFGGEEFVLLLPGLALPEASALCERLRQAIEAFAWHELHPGLRVTVSIGVCQQAGTQDPEALLSVADRQLYGAKAAGRNRVCDCLGN</sequence>
<accession>A0A841HYN5</accession>
<keyword evidence="1" id="KW-0802">TPR repeat</keyword>
<dbReference type="Gene3D" id="3.30.70.270">
    <property type="match status" value="1"/>
</dbReference>
<feature type="coiled-coil region" evidence="2">
    <location>
        <begin position="388"/>
        <end position="432"/>
    </location>
</feature>
<dbReference type="Pfam" id="PF13181">
    <property type="entry name" value="TPR_8"/>
    <property type="match status" value="1"/>
</dbReference>
<dbReference type="Gene3D" id="1.25.40.10">
    <property type="entry name" value="Tetratricopeptide repeat domain"/>
    <property type="match status" value="2"/>
</dbReference>
<dbReference type="CDD" id="cd01949">
    <property type="entry name" value="GGDEF"/>
    <property type="match status" value="1"/>
</dbReference>
<protein>
    <submittedName>
        <fullName evidence="4">Diguanylate cyclase (GGDEF)-like protein</fullName>
    </submittedName>
</protein>
<dbReference type="SMART" id="SM00267">
    <property type="entry name" value="GGDEF"/>
    <property type="match status" value="1"/>
</dbReference>
<evidence type="ECO:0000259" key="3">
    <source>
        <dbReference type="PROSITE" id="PS50887"/>
    </source>
</evidence>
<dbReference type="AlphaFoldDB" id="A0A841HYN5"/>
<dbReference type="PANTHER" id="PTHR45138:SF9">
    <property type="entry name" value="DIGUANYLATE CYCLASE DGCM-RELATED"/>
    <property type="match status" value="1"/>
</dbReference>
<evidence type="ECO:0000313" key="4">
    <source>
        <dbReference type="EMBL" id="MBB6098507.1"/>
    </source>
</evidence>
<dbReference type="PROSITE" id="PS50887">
    <property type="entry name" value="GGDEF"/>
    <property type="match status" value="1"/>
</dbReference>
<dbReference type="PROSITE" id="PS50005">
    <property type="entry name" value="TPR"/>
    <property type="match status" value="1"/>
</dbReference>
<dbReference type="SUPFAM" id="SSF55073">
    <property type="entry name" value="Nucleotide cyclase"/>
    <property type="match status" value="1"/>
</dbReference>